<dbReference type="AlphaFoldDB" id="A0A7J7KEI6"/>
<proteinExistence type="predicted"/>
<gene>
    <name evidence="1" type="ORF">EB796_004989</name>
</gene>
<protein>
    <submittedName>
        <fullName evidence="1">Uncharacterized protein</fullName>
    </submittedName>
</protein>
<dbReference type="PANTHER" id="PTHR46104:SF1">
    <property type="entry name" value="GENE 9195-RELATED"/>
    <property type="match status" value="1"/>
</dbReference>
<accession>A0A7J7KEI6</accession>
<evidence type="ECO:0000313" key="1">
    <source>
        <dbReference type="EMBL" id="KAF6036717.1"/>
    </source>
</evidence>
<evidence type="ECO:0000313" key="2">
    <source>
        <dbReference type="Proteomes" id="UP000593567"/>
    </source>
</evidence>
<dbReference type="PANTHER" id="PTHR46104">
    <property type="entry name" value="GENE 9195-RELATED-RELATED"/>
    <property type="match status" value="1"/>
</dbReference>
<dbReference type="SUPFAM" id="SSF57184">
    <property type="entry name" value="Growth factor receptor domain"/>
    <property type="match status" value="2"/>
</dbReference>
<dbReference type="SMART" id="SM01411">
    <property type="entry name" value="Ephrin_rec_like"/>
    <property type="match status" value="5"/>
</dbReference>
<dbReference type="Gene3D" id="2.10.50.10">
    <property type="entry name" value="Tumor Necrosis Factor Receptor, subunit A, domain 2"/>
    <property type="match status" value="3"/>
</dbReference>
<reference evidence="1" key="1">
    <citation type="submission" date="2020-06" db="EMBL/GenBank/DDBJ databases">
        <title>Draft genome of Bugula neritina, a colonial animal packing powerful symbionts and potential medicines.</title>
        <authorList>
            <person name="Rayko M."/>
        </authorList>
    </citation>
    <scope>NUCLEOTIDE SEQUENCE [LARGE SCALE GENOMIC DNA]</scope>
    <source>
        <strain evidence="1">Kwan_BN1</strain>
    </source>
</reference>
<comment type="caution">
    <text evidence="1">The sequence shown here is derived from an EMBL/GenBank/DDBJ whole genome shotgun (WGS) entry which is preliminary data.</text>
</comment>
<dbReference type="OrthoDB" id="413581at2759"/>
<organism evidence="1 2">
    <name type="scientific">Bugula neritina</name>
    <name type="common">Brown bryozoan</name>
    <name type="synonym">Sertularia neritina</name>
    <dbReference type="NCBI Taxonomy" id="10212"/>
    <lineage>
        <taxon>Eukaryota</taxon>
        <taxon>Metazoa</taxon>
        <taxon>Spiralia</taxon>
        <taxon>Lophotrochozoa</taxon>
        <taxon>Bryozoa</taxon>
        <taxon>Gymnolaemata</taxon>
        <taxon>Cheilostomatida</taxon>
        <taxon>Flustrina</taxon>
        <taxon>Buguloidea</taxon>
        <taxon>Bugulidae</taxon>
        <taxon>Bugula</taxon>
    </lineage>
</organism>
<dbReference type="Proteomes" id="UP000593567">
    <property type="component" value="Unassembled WGS sequence"/>
</dbReference>
<dbReference type="EMBL" id="VXIV02000685">
    <property type="protein sequence ID" value="KAF6036717.1"/>
    <property type="molecule type" value="Genomic_DNA"/>
</dbReference>
<name>A0A7J7KEI6_BUGNE</name>
<keyword evidence="2" id="KW-1185">Reference proteome</keyword>
<sequence length="414" mass="43462">MQCSYRMYCEGAGNELPTGYCEEGWYCVGASDSPNPPDGSGVGGICQPGYYCPTGSVQMVECPAGQFCASSGLSQPNGTCDAGYYCVLASSSPTPGDGSTGDICPSGQYCVAGSSSGENCPPGTYANFTGAEAITDCLDCVPGYYCEGHGNAWPDGECQGGYYCPGGDNTSTPADTICPQGHYCVPGSHEAVRCLSGYYQDETGKASCKICVEGFYCDNTVAPVVLYNSSYCPAGHFCPNGTSTAYENPCPAGTYMNETGAKATEDCVPCPGGYYCDEEGQTTYWKLCTAGFYCKSGAASSTPTQSTEEADVCPPGHYCPEGTAQPEKCPLGTYSSATLLTSAVECLNCSAGMHCSELNLTAPVGPCDPGYYCPHSADTRHLLSVHCRQLLRRGQCSAHPMPSRHILKRSWFRG</sequence>
<dbReference type="InterPro" id="IPR009030">
    <property type="entry name" value="Growth_fac_rcpt_cys_sf"/>
</dbReference>